<dbReference type="Proteomes" id="UP001141327">
    <property type="component" value="Unassembled WGS sequence"/>
</dbReference>
<dbReference type="Pfam" id="PF14533">
    <property type="entry name" value="USP7_C2"/>
    <property type="match status" value="1"/>
</dbReference>
<gene>
    <name evidence="9" type="ORF">PAPYR_10742</name>
</gene>
<comment type="catalytic activity">
    <reaction evidence="1">
        <text>Thiol-dependent hydrolysis of ester, thioester, amide, peptide and isopeptide bonds formed by the C-terminal Gly of ubiquitin (a 76-residue protein attached to proteins as an intracellular targeting signal).</text>
        <dbReference type="EC" id="3.4.19.12"/>
    </reaction>
</comment>
<evidence type="ECO:0000256" key="7">
    <source>
        <dbReference type="ARBA" id="ARBA00022807"/>
    </source>
</evidence>
<dbReference type="InterPro" id="IPR029346">
    <property type="entry name" value="USP_C"/>
</dbReference>
<keyword evidence="7" id="KW-0788">Thiol protease</keyword>
<keyword evidence="6" id="KW-0378">Hydrolase</keyword>
<keyword evidence="10" id="KW-1185">Reference proteome</keyword>
<reference evidence="9" key="1">
    <citation type="journal article" date="2022" name="bioRxiv">
        <title>Genomics of Preaxostyla Flagellates Illuminates Evolutionary Transitions and the Path Towards Mitochondrial Loss.</title>
        <authorList>
            <person name="Novak L.V.F."/>
            <person name="Treitli S.C."/>
            <person name="Pyrih J."/>
            <person name="Halakuc P."/>
            <person name="Pipaliya S.V."/>
            <person name="Vacek V."/>
            <person name="Brzon O."/>
            <person name="Soukal P."/>
            <person name="Eme L."/>
            <person name="Dacks J.B."/>
            <person name="Karnkowska A."/>
            <person name="Elias M."/>
            <person name="Hampl V."/>
        </authorList>
    </citation>
    <scope>NUCLEOTIDE SEQUENCE</scope>
    <source>
        <strain evidence="9">RCP-MX</strain>
    </source>
</reference>
<dbReference type="EMBL" id="JAPMOS010000150">
    <property type="protein sequence ID" value="KAJ4454519.1"/>
    <property type="molecule type" value="Genomic_DNA"/>
</dbReference>
<comment type="caution">
    <text evidence="9">The sequence shown here is derived from an EMBL/GenBank/DDBJ whole genome shotgun (WGS) entry which is preliminary data.</text>
</comment>
<evidence type="ECO:0000256" key="6">
    <source>
        <dbReference type="ARBA" id="ARBA00022801"/>
    </source>
</evidence>
<evidence type="ECO:0000256" key="4">
    <source>
        <dbReference type="ARBA" id="ARBA00022670"/>
    </source>
</evidence>
<protein>
    <recommendedName>
        <fullName evidence="3">ubiquitinyl hydrolase 1</fullName>
        <ecNumber evidence="3">3.4.19.12</ecNumber>
    </recommendedName>
</protein>
<sequence length="270" mass="30006">MESPVPTTCHETLGMLTVQSSIPSNILYFKITDRPVVEYEQLLTFRLPFYNRYHQLVKIFDVTVPAPSTIGDLLAELKLPIHIPGVTGVPFLVEGPSAQLQMLDEFHGGQFYCRPVDPRRPVGDLLPTSPCLVNPVVEEVLPRAPLDPQTERLLKVCHIDNVTPGAGFLTGYHGHSFSIVAHKFDTMGDLRLKVRAELGPAVTDKEFAQWRLLKVGYGNVRVLGESEPAGALEWHPNFHLGLEHEKIGRVRVTTAGGLTRRPERAVVIRG</sequence>
<evidence type="ECO:0000256" key="3">
    <source>
        <dbReference type="ARBA" id="ARBA00012759"/>
    </source>
</evidence>
<evidence type="ECO:0000313" key="9">
    <source>
        <dbReference type="EMBL" id="KAJ4454519.1"/>
    </source>
</evidence>
<evidence type="ECO:0000256" key="5">
    <source>
        <dbReference type="ARBA" id="ARBA00022786"/>
    </source>
</evidence>
<evidence type="ECO:0000259" key="8">
    <source>
        <dbReference type="Pfam" id="PF14533"/>
    </source>
</evidence>
<keyword evidence="4" id="KW-0645">Protease</keyword>
<evidence type="ECO:0000256" key="1">
    <source>
        <dbReference type="ARBA" id="ARBA00000707"/>
    </source>
</evidence>
<evidence type="ECO:0000256" key="2">
    <source>
        <dbReference type="ARBA" id="ARBA00009085"/>
    </source>
</evidence>
<name>A0ABQ8UB21_9EUKA</name>
<dbReference type="EC" id="3.4.19.12" evidence="3"/>
<comment type="similarity">
    <text evidence="2">Belongs to the peptidase C19 family.</text>
</comment>
<keyword evidence="5" id="KW-0833">Ubl conjugation pathway</keyword>
<organism evidence="9 10">
    <name type="scientific">Paratrimastix pyriformis</name>
    <dbReference type="NCBI Taxonomy" id="342808"/>
    <lineage>
        <taxon>Eukaryota</taxon>
        <taxon>Metamonada</taxon>
        <taxon>Preaxostyla</taxon>
        <taxon>Paratrimastigidae</taxon>
        <taxon>Paratrimastix</taxon>
    </lineage>
</organism>
<evidence type="ECO:0000313" key="10">
    <source>
        <dbReference type="Proteomes" id="UP001141327"/>
    </source>
</evidence>
<accession>A0ABQ8UB21</accession>
<feature type="domain" description="Ubiquitin carboxyl-terminal hydrolase C-terminal" evidence="8">
    <location>
        <begin position="27"/>
        <end position="244"/>
    </location>
</feature>
<proteinExistence type="inferred from homology"/>